<dbReference type="Gene3D" id="2.170.260.10">
    <property type="entry name" value="paz domain"/>
    <property type="match status" value="1"/>
</dbReference>
<organism evidence="2 3">
    <name type="scientific">Arabis nemorensis</name>
    <dbReference type="NCBI Taxonomy" id="586526"/>
    <lineage>
        <taxon>Eukaryota</taxon>
        <taxon>Viridiplantae</taxon>
        <taxon>Streptophyta</taxon>
        <taxon>Embryophyta</taxon>
        <taxon>Tracheophyta</taxon>
        <taxon>Spermatophyta</taxon>
        <taxon>Magnoliopsida</taxon>
        <taxon>eudicotyledons</taxon>
        <taxon>Gunneridae</taxon>
        <taxon>Pentapetalae</taxon>
        <taxon>rosids</taxon>
        <taxon>malvids</taxon>
        <taxon>Brassicales</taxon>
        <taxon>Brassicaceae</taxon>
        <taxon>Arabideae</taxon>
        <taxon>Arabis</taxon>
    </lineage>
</organism>
<accession>A0A565BCQ4</accession>
<evidence type="ECO:0000313" key="2">
    <source>
        <dbReference type="EMBL" id="VVA99432.1"/>
    </source>
</evidence>
<dbReference type="InterPro" id="IPR014811">
    <property type="entry name" value="ArgoL1"/>
</dbReference>
<dbReference type="SUPFAM" id="SSF101690">
    <property type="entry name" value="PAZ domain"/>
    <property type="match status" value="1"/>
</dbReference>
<dbReference type="InterPro" id="IPR032472">
    <property type="entry name" value="ArgoL2"/>
</dbReference>
<gene>
    <name evidence="2" type="ORF">ANE_LOCUS9877</name>
</gene>
<evidence type="ECO:0000313" key="3">
    <source>
        <dbReference type="Proteomes" id="UP000489600"/>
    </source>
</evidence>
<dbReference type="AlphaFoldDB" id="A0A565BCQ4"/>
<name>A0A565BCQ4_9BRAS</name>
<dbReference type="PANTHER" id="PTHR22891">
    <property type="entry name" value="EUKARYOTIC TRANSLATION INITIATION FACTOR 2C"/>
    <property type="match status" value="1"/>
</dbReference>
<dbReference type="Pfam" id="PF16486">
    <property type="entry name" value="ArgoN"/>
    <property type="match status" value="1"/>
</dbReference>
<feature type="domain" description="PAZ" evidence="1">
    <location>
        <begin position="233"/>
        <end position="313"/>
    </location>
</feature>
<dbReference type="Pfam" id="PF02170">
    <property type="entry name" value="PAZ"/>
    <property type="match status" value="1"/>
</dbReference>
<reference evidence="2" key="1">
    <citation type="submission" date="2019-07" db="EMBL/GenBank/DDBJ databases">
        <authorList>
            <person name="Dittberner H."/>
        </authorList>
    </citation>
    <scope>NUCLEOTIDE SEQUENCE [LARGE SCALE GENOMIC DNA]</scope>
</reference>
<dbReference type="Pfam" id="PF08699">
    <property type="entry name" value="ArgoL1"/>
    <property type="match status" value="1"/>
</dbReference>
<comment type="caution">
    <text evidence="2">The sequence shown here is derived from an EMBL/GenBank/DDBJ whole genome shotgun (WGS) entry which is preliminary data.</text>
</comment>
<dbReference type="InterPro" id="IPR003100">
    <property type="entry name" value="PAZ_dom"/>
</dbReference>
<evidence type="ECO:0000259" key="1">
    <source>
        <dbReference type="PROSITE" id="PS50821"/>
    </source>
</evidence>
<proteinExistence type="predicted"/>
<sequence>MDSDKPSNVVHETEHVKKTSLVPIARHGFGTKGEKIQLFTNHFRVNLNNANGHFFQYSVSITYEDGSPVEAKGIGRKILEKVQETYQSDLGSKYFAYDGDKTLFTVGALPRTKLDFSVVLEVMVSSRRNDADMKRLKRPYQSKKFNVAISFAAKISIQAIANALQGKETNHLQDAVRVLDVILLQNAARLKYFTDIGEGVDCCKGFHSSFRTTQGGLSLNIDVSSTMIVHPGPVDRFLIANQKAKSTLKNLRVKVIPSNREYKITGLSEKICKDQTYIWKRKNENGEVTYLCINVGKPKRPTYYPVEHCVLVSLQRYTKALSPFQRSNLVKESRQKPTGENECVMLSIALKNSNYNNDPMLQESGVRISSDFTQVEGRVLPTPNVILP</sequence>
<dbReference type="Pfam" id="PF16488">
    <property type="entry name" value="ArgoL2"/>
    <property type="match status" value="1"/>
</dbReference>
<dbReference type="PROSITE" id="PS50821">
    <property type="entry name" value="PAZ"/>
    <property type="match status" value="1"/>
</dbReference>
<dbReference type="Proteomes" id="UP000489600">
    <property type="component" value="Unassembled WGS sequence"/>
</dbReference>
<keyword evidence="3" id="KW-1185">Reference proteome</keyword>
<dbReference type="CDD" id="cd02846">
    <property type="entry name" value="PAZ_argonaute_like"/>
    <property type="match status" value="1"/>
</dbReference>
<dbReference type="EMBL" id="CABITT030000003">
    <property type="protein sequence ID" value="VVA99432.1"/>
    <property type="molecule type" value="Genomic_DNA"/>
</dbReference>
<dbReference type="OrthoDB" id="1111977at2759"/>
<dbReference type="SMART" id="SM01163">
    <property type="entry name" value="DUF1785"/>
    <property type="match status" value="1"/>
</dbReference>
<dbReference type="InterPro" id="IPR036085">
    <property type="entry name" value="PAZ_dom_sf"/>
</dbReference>
<dbReference type="GO" id="GO:0003723">
    <property type="term" value="F:RNA binding"/>
    <property type="evidence" value="ECO:0007669"/>
    <property type="project" value="InterPro"/>
</dbReference>
<dbReference type="InterPro" id="IPR032474">
    <property type="entry name" value="Argonaute_N"/>
</dbReference>
<protein>
    <recommendedName>
        <fullName evidence="1">PAZ domain-containing protein</fullName>
    </recommendedName>
</protein>